<dbReference type="PROSITE" id="PS50011">
    <property type="entry name" value="PROTEIN_KINASE_DOM"/>
    <property type="match status" value="1"/>
</dbReference>
<evidence type="ECO:0000313" key="6">
    <source>
        <dbReference type="EMBL" id="CDO56544.1"/>
    </source>
</evidence>
<dbReference type="SUPFAM" id="SSF56112">
    <property type="entry name" value="Protein kinase-like (PK-like)"/>
    <property type="match status" value="1"/>
</dbReference>
<dbReference type="AlphaFoldDB" id="A0A0J9XGT3"/>
<dbReference type="Gene3D" id="1.10.510.10">
    <property type="entry name" value="Transferase(Phosphotransferase) domain 1"/>
    <property type="match status" value="1"/>
</dbReference>
<evidence type="ECO:0000256" key="4">
    <source>
        <dbReference type="RuleBase" id="RU000304"/>
    </source>
</evidence>
<dbReference type="FunFam" id="1.10.510.10:FF:000571">
    <property type="entry name" value="Maternal embryonic leucine zipper kinase"/>
    <property type="match status" value="1"/>
</dbReference>
<name>A0A0J9XGT3_GEOCN</name>
<dbReference type="PROSITE" id="PS00108">
    <property type="entry name" value="PROTEIN_KINASE_ST"/>
    <property type="match status" value="1"/>
</dbReference>
<keyword evidence="6" id="KW-0418">Kinase</keyword>
<protein>
    <submittedName>
        <fullName evidence="6">Similar to Saccharomyces cerevisiae YOR351C MEK1 Meiosis-specific serine/threonine protein kinase</fullName>
    </submittedName>
</protein>
<keyword evidence="6" id="KW-0808">Transferase</keyword>
<dbReference type="EMBL" id="CCBN010000015">
    <property type="protein sequence ID" value="CDO56544.1"/>
    <property type="molecule type" value="Genomic_DNA"/>
</dbReference>
<keyword evidence="2 3" id="KW-0067">ATP-binding</keyword>
<dbReference type="STRING" id="1173061.A0A0J9XGT3"/>
<gene>
    <name evidence="6" type="ORF">BN980_GECA15s02793g</name>
</gene>
<dbReference type="Gene3D" id="3.30.200.20">
    <property type="entry name" value="Phosphorylase Kinase, domain 1"/>
    <property type="match status" value="1"/>
</dbReference>
<dbReference type="SUPFAM" id="SSF49879">
    <property type="entry name" value="SMAD/FHA domain"/>
    <property type="match status" value="1"/>
</dbReference>
<feature type="binding site" evidence="3">
    <location>
        <position position="93"/>
    </location>
    <ligand>
        <name>ATP</name>
        <dbReference type="ChEBI" id="CHEBI:30616"/>
    </ligand>
</feature>
<proteinExistence type="inferred from homology"/>
<dbReference type="SMART" id="SM00220">
    <property type="entry name" value="S_TKc"/>
    <property type="match status" value="1"/>
</dbReference>
<dbReference type="InterPro" id="IPR000719">
    <property type="entry name" value="Prot_kinase_dom"/>
</dbReference>
<reference evidence="6" key="1">
    <citation type="submission" date="2014-03" db="EMBL/GenBank/DDBJ databases">
        <authorList>
            <person name="Casaregola S."/>
        </authorList>
    </citation>
    <scope>NUCLEOTIDE SEQUENCE [LARGE SCALE GENOMIC DNA]</scope>
    <source>
        <strain evidence="6">CLIB 918</strain>
    </source>
</reference>
<evidence type="ECO:0000256" key="2">
    <source>
        <dbReference type="ARBA" id="ARBA00022840"/>
    </source>
</evidence>
<sequence length="354" mass="39472">MSLNGTFLNDTLIGKHLTVMLTHGDQLSMCNGVQFTFYQRMLGDSDAPKSELSYMSGLELGDYRISNRIIGHGSFGEVRMAINVKTNQHVACKISKILKKKKFEPATEVNILSTLSHPNIISIHSTATFNGHTLIFEDLLTGGDLFSYLIRSSDTLRSLSEAETLVIVFQILHALDYLHSKGIAHRDLKLDNILLSSPSVGSRVVLGDFGIAKLSSGSRNVMSTIIGTPEYCAPEVGFGLQGKKTGYSLKCDMWSLGVITHLLLTGISPFFDENDTMRTAMNARIGRLFLNTTEWKKITIEGKSFVSKLLKVDPNQRMDTAAAFEHIWVSKYRTRLDQVYNNKQVAEWKSQQVK</sequence>
<accession>A0A0J9XGT3</accession>
<dbReference type="OrthoDB" id="74764at2759"/>
<dbReference type="Gene3D" id="2.60.200.20">
    <property type="match status" value="1"/>
</dbReference>
<evidence type="ECO:0000256" key="3">
    <source>
        <dbReference type="PROSITE-ProRule" id="PRU10141"/>
    </source>
</evidence>
<evidence type="ECO:0000256" key="1">
    <source>
        <dbReference type="ARBA" id="ARBA00022741"/>
    </source>
</evidence>
<comment type="caution">
    <text evidence="6">The sequence shown here is derived from an EMBL/GenBank/DDBJ whole genome shotgun (WGS) entry which is preliminary data.</text>
</comment>
<dbReference type="InterPro" id="IPR011009">
    <property type="entry name" value="Kinase-like_dom_sf"/>
</dbReference>
<dbReference type="PANTHER" id="PTHR24347">
    <property type="entry name" value="SERINE/THREONINE-PROTEIN KINASE"/>
    <property type="match status" value="1"/>
</dbReference>
<evidence type="ECO:0000313" key="7">
    <source>
        <dbReference type="Proteomes" id="UP000242525"/>
    </source>
</evidence>
<keyword evidence="4 6" id="KW-0723">Serine/threonine-protein kinase</keyword>
<dbReference type="InterPro" id="IPR008271">
    <property type="entry name" value="Ser/Thr_kinase_AS"/>
</dbReference>
<dbReference type="GO" id="GO:0005524">
    <property type="term" value="F:ATP binding"/>
    <property type="evidence" value="ECO:0007669"/>
    <property type="project" value="UniProtKB-UniRule"/>
</dbReference>
<comment type="similarity">
    <text evidence="4">Belongs to the protein kinase superfamily.</text>
</comment>
<dbReference type="GO" id="GO:0004674">
    <property type="term" value="F:protein serine/threonine kinase activity"/>
    <property type="evidence" value="ECO:0007669"/>
    <property type="project" value="UniProtKB-KW"/>
</dbReference>
<dbReference type="Pfam" id="PF00069">
    <property type="entry name" value="Pkinase"/>
    <property type="match status" value="1"/>
</dbReference>
<keyword evidence="7" id="KW-1185">Reference proteome</keyword>
<dbReference type="InterPro" id="IPR017441">
    <property type="entry name" value="Protein_kinase_ATP_BS"/>
</dbReference>
<keyword evidence="1 3" id="KW-0547">Nucleotide-binding</keyword>
<dbReference type="PROSITE" id="PS00107">
    <property type="entry name" value="PROTEIN_KINASE_ATP"/>
    <property type="match status" value="1"/>
</dbReference>
<evidence type="ECO:0000259" key="5">
    <source>
        <dbReference type="PROSITE" id="PS50011"/>
    </source>
</evidence>
<feature type="domain" description="Protein kinase" evidence="5">
    <location>
        <begin position="64"/>
        <end position="329"/>
    </location>
</feature>
<dbReference type="InterPro" id="IPR008984">
    <property type="entry name" value="SMAD_FHA_dom_sf"/>
</dbReference>
<dbReference type="Proteomes" id="UP000242525">
    <property type="component" value="Unassembled WGS sequence"/>
</dbReference>
<organism evidence="6 7">
    <name type="scientific">Geotrichum candidum</name>
    <name type="common">Oospora lactis</name>
    <name type="synonym">Dipodascus geotrichum</name>
    <dbReference type="NCBI Taxonomy" id="1173061"/>
    <lineage>
        <taxon>Eukaryota</taxon>
        <taxon>Fungi</taxon>
        <taxon>Dikarya</taxon>
        <taxon>Ascomycota</taxon>
        <taxon>Saccharomycotina</taxon>
        <taxon>Dipodascomycetes</taxon>
        <taxon>Dipodascales</taxon>
        <taxon>Dipodascaceae</taxon>
        <taxon>Geotrichum</taxon>
    </lineage>
</organism>